<dbReference type="Proteomes" id="UP000479000">
    <property type="component" value="Unassembled WGS sequence"/>
</dbReference>
<evidence type="ECO:0000313" key="2">
    <source>
        <dbReference type="EMBL" id="CAB0013792.1"/>
    </source>
</evidence>
<keyword evidence="3" id="KW-1185">Reference proteome</keyword>
<name>A0A6H5HB36_9HEMI</name>
<feature type="non-terminal residue" evidence="2">
    <location>
        <position position="1"/>
    </location>
</feature>
<feature type="compositionally biased region" description="Basic and acidic residues" evidence="1">
    <location>
        <begin position="150"/>
        <end position="170"/>
    </location>
</feature>
<accession>A0A6H5HB36</accession>
<reference evidence="2 3" key="1">
    <citation type="submission" date="2020-02" db="EMBL/GenBank/DDBJ databases">
        <authorList>
            <person name="Ferguson B K."/>
        </authorList>
    </citation>
    <scope>NUCLEOTIDE SEQUENCE [LARGE SCALE GENOMIC DNA]</scope>
</reference>
<organism evidence="2 3">
    <name type="scientific">Nesidiocoris tenuis</name>
    <dbReference type="NCBI Taxonomy" id="355587"/>
    <lineage>
        <taxon>Eukaryota</taxon>
        <taxon>Metazoa</taxon>
        <taxon>Ecdysozoa</taxon>
        <taxon>Arthropoda</taxon>
        <taxon>Hexapoda</taxon>
        <taxon>Insecta</taxon>
        <taxon>Pterygota</taxon>
        <taxon>Neoptera</taxon>
        <taxon>Paraneoptera</taxon>
        <taxon>Hemiptera</taxon>
        <taxon>Heteroptera</taxon>
        <taxon>Panheteroptera</taxon>
        <taxon>Cimicomorpha</taxon>
        <taxon>Miridae</taxon>
        <taxon>Dicyphina</taxon>
        <taxon>Nesidiocoris</taxon>
    </lineage>
</organism>
<dbReference type="EMBL" id="CADCXU010027018">
    <property type="protein sequence ID" value="CAB0013792.1"/>
    <property type="molecule type" value="Genomic_DNA"/>
</dbReference>
<evidence type="ECO:0000256" key="1">
    <source>
        <dbReference type="SAM" id="MobiDB-lite"/>
    </source>
</evidence>
<proteinExistence type="predicted"/>
<sequence length="170" mass="18761">TVSCVGFILKIKRIKHLIQACEIWTALAVLTAGGRLLGVPRGAVFDICVYVSPKTGRVRQGRVAMLETCRAVDVMFLSLSKPNDKNLESGSEALDTGRWQLISLDDVNNDWRCGDAAIRRCMSTEEKYNAATSTATKPDVVTKSATAFDPADRISRPPPTADRHQRLWEL</sequence>
<gene>
    <name evidence="2" type="ORF">NTEN_LOCUS18350</name>
</gene>
<dbReference type="AlphaFoldDB" id="A0A6H5HB36"/>
<protein>
    <submittedName>
        <fullName evidence="2">Uncharacterized protein</fullName>
    </submittedName>
</protein>
<feature type="region of interest" description="Disordered" evidence="1">
    <location>
        <begin position="147"/>
        <end position="170"/>
    </location>
</feature>
<evidence type="ECO:0000313" key="3">
    <source>
        <dbReference type="Proteomes" id="UP000479000"/>
    </source>
</evidence>